<feature type="compositionally biased region" description="Low complexity" evidence="1">
    <location>
        <begin position="104"/>
        <end position="113"/>
    </location>
</feature>
<feature type="region of interest" description="Disordered" evidence="1">
    <location>
        <begin position="78"/>
        <end position="121"/>
    </location>
</feature>
<sequence length="217" mass="23142">MGILRPAAPFPIITTASSAGSNAVRERSYYAQANRWPAPRPAEAQTHDDLPSDSIICSPPPFVVIRVSRPSPVAGESLGAGVISGKEGQERDEGSRQKERLAATGTPTTTPTTMAERRPYDGGGIVPPHIRTAIAEHKNASASAAPAKMHETNPAAKEIRAEEYTRSGFVPAYVLKNMATSEASTPEQRADAQGTLDSDKARRERGKDRDAEGQGKK</sequence>
<protein>
    <submittedName>
        <fullName evidence="2">O-acetylhomoserine o-acetylserine sulfhydrylase</fullName>
    </submittedName>
</protein>
<evidence type="ECO:0000313" key="2">
    <source>
        <dbReference type="EMBL" id="KAK2763596.1"/>
    </source>
</evidence>
<feature type="compositionally biased region" description="Basic and acidic residues" evidence="1">
    <location>
        <begin position="197"/>
        <end position="217"/>
    </location>
</feature>
<comment type="caution">
    <text evidence="2">The sequence shown here is derived from an EMBL/GenBank/DDBJ whole genome shotgun (WGS) entry which is preliminary data.</text>
</comment>
<feature type="region of interest" description="Disordered" evidence="1">
    <location>
        <begin position="1"/>
        <end position="55"/>
    </location>
</feature>
<gene>
    <name evidence="2" type="ORF">CKAH01_15937</name>
</gene>
<dbReference type="EMBL" id="VYYT01000143">
    <property type="protein sequence ID" value="KAK2763596.1"/>
    <property type="molecule type" value="Genomic_DNA"/>
</dbReference>
<dbReference type="Proteomes" id="UP001281614">
    <property type="component" value="Unassembled WGS sequence"/>
</dbReference>
<accession>A0AAD9YJ39</accession>
<dbReference type="AlphaFoldDB" id="A0AAD9YJ39"/>
<feature type="compositionally biased region" description="Basic and acidic residues" evidence="1">
    <location>
        <begin position="87"/>
        <end position="101"/>
    </location>
</feature>
<organism evidence="2 3">
    <name type="scientific">Colletotrichum kahawae</name>
    <name type="common">Coffee berry disease fungus</name>
    <dbReference type="NCBI Taxonomy" id="34407"/>
    <lineage>
        <taxon>Eukaryota</taxon>
        <taxon>Fungi</taxon>
        <taxon>Dikarya</taxon>
        <taxon>Ascomycota</taxon>
        <taxon>Pezizomycotina</taxon>
        <taxon>Sordariomycetes</taxon>
        <taxon>Hypocreomycetidae</taxon>
        <taxon>Glomerellales</taxon>
        <taxon>Glomerellaceae</taxon>
        <taxon>Colletotrichum</taxon>
        <taxon>Colletotrichum gloeosporioides species complex</taxon>
    </lineage>
</organism>
<keyword evidence="3" id="KW-1185">Reference proteome</keyword>
<evidence type="ECO:0000256" key="1">
    <source>
        <dbReference type="SAM" id="MobiDB-lite"/>
    </source>
</evidence>
<feature type="region of interest" description="Disordered" evidence="1">
    <location>
        <begin position="180"/>
        <end position="217"/>
    </location>
</feature>
<name>A0AAD9YJ39_COLKA</name>
<evidence type="ECO:0000313" key="3">
    <source>
        <dbReference type="Proteomes" id="UP001281614"/>
    </source>
</evidence>
<reference evidence="2" key="1">
    <citation type="submission" date="2023-02" db="EMBL/GenBank/DDBJ databases">
        <title>Colletotrichum kahawae CIFC_Que2 genome sequencing and assembly.</title>
        <authorList>
            <person name="Baroncelli R."/>
        </authorList>
    </citation>
    <scope>NUCLEOTIDE SEQUENCE</scope>
    <source>
        <strain evidence="2">CIFC_Que2</strain>
    </source>
</reference>
<proteinExistence type="predicted"/>